<dbReference type="PATRIC" id="fig|997884.3.peg.909"/>
<dbReference type="Proteomes" id="UP000003089">
    <property type="component" value="Unassembled WGS sequence"/>
</dbReference>
<sequence>MSNFIKFGMGVNETRLNKQDVVSIKKVSSSRVEITYRTIDPTGKNPYIIAQELIGMPDAEYENLIKIIDED</sequence>
<dbReference type="EMBL" id="AGXS01000011">
    <property type="protein sequence ID" value="EIY53731.1"/>
    <property type="molecule type" value="Genomic_DNA"/>
</dbReference>
<organism evidence="1 2">
    <name type="scientific">Bacteroides nordii CL02T12C05</name>
    <dbReference type="NCBI Taxonomy" id="997884"/>
    <lineage>
        <taxon>Bacteria</taxon>
        <taxon>Pseudomonadati</taxon>
        <taxon>Bacteroidota</taxon>
        <taxon>Bacteroidia</taxon>
        <taxon>Bacteroidales</taxon>
        <taxon>Bacteroidaceae</taxon>
        <taxon>Bacteroides</taxon>
    </lineage>
</organism>
<keyword evidence="2" id="KW-1185">Reference proteome</keyword>
<comment type="caution">
    <text evidence="1">The sequence shown here is derived from an EMBL/GenBank/DDBJ whole genome shotgun (WGS) entry which is preliminary data.</text>
</comment>
<dbReference type="RefSeq" id="WP_007483853.1">
    <property type="nucleotide sequence ID" value="NZ_JH724314.1"/>
</dbReference>
<accession>I9SCX9</accession>
<evidence type="ECO:0000313" key="2">
    <source>
        <dbReference type="Proteomes" id="UP000003089"/>
    </source>
</evidence>
<dbReference type="AlphaFoldDB" id="I9SCX9"/>
<dbReference type="STRING" id="997884.HMPREF1068_00901"/>
<protein>
    <submittedName>
        <fullName evidence="1">Uncharacterized protein</fullName>
    </submittedName>
</protein>
<dbReference type="HOGENOM" id="CLU_2731643_0_0_10"/>
<gene>
    <name evidence="1" type="ORF">HMPREF1068_00901</name>
</gene>
<reference evidence="1 2" key="1">
    <citation type="submission" date="2012-02" db="EMBL/GenBank/DDBJ databases">
        <title>The Genome Sequence of Bacteroides nordii CL02T12C05.</title>
        <authorList>
            <consortium name="The Broad Institute Genome Sequencing Platform"/>
            <person name="Earl A."/>
            <person name="Ward D."/>
            <person name="Feldgarden M."/>
            <person name="Gevers D."/>
            <person name="Zitomersky N.L."/>
            <person name="Coyne M.J."/>
            <person name="Comstock L.E."/>
            <person name="Young S.K."/>
            <person name="Zeng Q."/>
            <person name="Gargeya S."/>
            <person name="Fitzgerald M."/>
            <person name="Haas B."/>
            <person name="Abouelleil A."/>
            <person name="Alvarado L."/>
            <person name="Arachchi H.M."/>
            <person name="Berlin A."/>
            <person name="Chapman S.B."/>
            <person name="Gearin G."/>
            <person name="Goldberg J."/>
            <person name="Griggs A."/>
            <person name="Gujja S."/>
            <person name="Hansen M."/>
            <person name="Heiman D."/>
            <person name="Howarth C."/>
            <person name="Larimer J."/>
            <person name="Lui A."/>
            <person name="MacDonald P.J.P."/>
            <person name="McCowen C."/>
            <person name="Montmayeur A."/>
            <person name="Murphy C."/>
            <person name="Neiman D."/>
            <person name="Pearson M."/>
            <person name="Priest M."/>
            <person name="Roberts A."/>
            <person name="Saif S."/>
            <person name="Shea T."/>
            <person name="Sisk P."/>
            <person name="Stolte C."/>
            <person name="Sykes S."/>
            <person name="Wortman J."/>
            <person name="Nusbaum C."/>
            <person name="Birren B."/>
        </authorList>
    </citation>
    <scope>NUCLEOTIDE SEQUENCE [LARGE SCALE GENOMIC DNA]</scope>
    <source>
        <strain evidence="1 2">CL02T12C05</strain>
    </source>
</reference>
<proteinExistence type="predicted"/>
<evidence type="ECO:0000313" key="1">
    <source>
        <dbReference type="EMBL" id="EIY53731.1"/>
    </source>
</evidence>
<name>I9SCX9_9BACE</name>